<dbReference type="InterPro" id="IPR029058">
    <property type="entry name" value="AB_hydrolase_fold"/>
</dbReference>
<dbReference type="EMBL" id="QWDD01000003">
    <property type="protein sequence ID" value="RNJ48152.1"/>
    <property type="molecule type" value="Genomic_DNA"/>
</dbReference>
<protein>
    <submittedName>
        <fullName evidence="2">Alpha/beta fold hydrolase</fullName>
    </submittedName>
</protein>
<dbReference type="Gene3D" id="3.40.50.1820">
    <property type="entry name" value="alpha/beta hydrolase"/>
    <property type="match status" value="1"/>
</dbReference>
<proteinExistence type="predicted"/>
<evidence type="ECO:0000313" key="3">
    <source>
        <dbReference type="Proteomes" id="UP000268623"/>
    </source>
</evidence>
<dbReference type="PANTHER" id="PTHR36837">
    <property type="entry name" value="POLY(3-HYDROXYALKANOATE) POLYMERASE SUBUNIT PHAC"/>
    <property type="match status" value="1"/>
</dbReference>
<reference evidence="2 3" key="1">
    <citation type="submission" date="2018-08" db="EMBL/GenBank/DDBJ databases">
        <title>Genome sequence of Methylocystis hirsuta CSC1, a methanotroph able to accumulate PHAs.</title>
        <authorList>
            <person name="Bordel S."/>
            <person name="Rodriguez E."/>
            <person name="Gancedo J."/>
            <person name="Munoz R."/>
        </authorList>
    </citation>
    <scope>NUCLEOTIDE SEQUENCE [LARGE SCALE GENOMIC DNA]</scope>
    <source>
        <strain evidence="2 3">CSC1</strain>
    </source>
</reference>
<name>A0A3M9XKI7_9HYPH</name>
<evidence type="ECO:0000256" key="1">
    <source>
        <dbReference type="SAM" id="MobiDB-lite"/>
    </source>
</evidence>
<feature type="region of interest" description="Disordered" evidence="1">
    <location>
        <begin position="155"/>
        <end position="174"/>
    </location>
</feature>
<keyword evidence="2" id="KW-0378">Hydrolase</keyword>
<gene>
    <name evidence="2" type="ORF">D1O30_20235</name>
</gene>
<organism evidence="2 3">
    <name type="scientific">Methylocystis hirsuta</name>
    <dbReference type="NCBI Taxonomy" id="369798"/>
    <lineage>
        <taxon>Bacteria</taxon>
        <taxon>Pseudomonadati</taxon>
        <taxon>Pseudomonadota</taxon>
        <taxon>Alphaproteobacteria</taxon>
        <taxon>Hyphomicrobiales</taxon>
        <taxon>Methylocystaceae</taxon>
        <taxon>Methylocystis</taxon>
    </lineage>
</organism>
<sequence>MCEKPEWTTPNHEMLVLTALRLRDFSLAGNGCCPVDVVAPFALHDAALADLAPAHSLIETLRTNGCSRLFLVEWMSATMQTQLHTIDSHLAELNIAVDDVGAPVALIGLCQGGWLSLIYATRFPDKVRKLVLAGAPVRHGGGDVGLVGTLQSHERHHDQRADPSWRGPRTGTIYGHDLAART</sequence>
<dbReference type="SUPFAM" id="SSF53474">
    <property type="entry name" value="alpha/beta-Hydrolases"/>
    <property type="match status" value="1"/>
</dbReference>
<comment type="caution">
    <text evidence="2">The sequence shown here is derived from an EMBL/GenBank/DDBJ whole genome shotgun (WGS) entry which is preliminary data.</text>
</comment>
<dbReference type="AlphaFoldDB" id="A0A3M9XKI7"/>
<keyword evidence="3" id="KW-1185">Reference proteome</keyword>
<accession>A0A3M9XKI7</accession>
<dbReference type="Proteomes" id="UP000268623">
    <property type="component" value="Unassembled WGS sequence"/>
</dbReference>
<dbReference type="InterPro" id="IPR051321">
    <property type="entry name" value="PHA/PHB_synthase"/>
</dbReference>
<dbReference type="PANTHER" id="PTHR36837:SF2">
    <property type="entry name" value="POLY(3-HYDROXYALKANOATE) POLYMERASE SUBUNIT PHAC"/>
    <property type="match status" value="1"/>
</dbReference>
<evidence type="ECO:0000313" key="2">
    <source>
        <dbReference type="EMBL" id="RNJ48152.1"/>
    </source>
</evidence>
<dbReference type="GO" id="GO:0016787">
    <property type="term" value="F:hydrolase activity"/>
    <property type="evidence" value="ECO:0007669"/>
    <property type="project" value="UniProtKB-KW"/>
</dbReference>